<dbReference type="Proteomes" id="UP000029995">
    <property type="component" value="Unassembled WGS sequence"/>
</dbReference>
<sequence>MSRLDSFIRRMQAQRACLDWAAREIAGLPGDVMELGLGNGRTYDHLRESLPDRAIWVFDRHIAAHPGCIPPRDRMVLGEVLETMPGFVAAHPQGMALIHADLGTGDDIANRSLAAALAPLLGPVLAPGGVVVANIGFAGTGWEELPEPDGVSPGRYYLYRKPIG</sequence>
<proteinExistence type="predicted"/>
<dbReference type="Pfam" id="PF12692">
    <property type="entry name" value="Methyltransf_17"/>
    <property type="match status" value="1"/>
</dbReference>
<dbReference type="Gene3D" id="3.40.50.150">
    <property type="entry name" value="Vaccinia Virus protein VP39"/>
    <property type="match status" value="1"/>
</dbReference>
<dbReference type="InterPro" id="IPR025690">
    <property type="entry name" value="Methyltransf_put"/>
</dbReference>
<dbReference type="RefSeq" id="WP_034834641.1">
    <property type="nucleotide sequence ID" value="NZ_JANX01000082.1"/>
</dbReference>
<dbReference type="AlphaFoldDB" id="A0A0A0D7C9"/>
<gene>
    <name evidence="1" type="ORF">P409_09335</name>
</gene>
<protein>
    <recommendedName>
        <fullName evidence="3">S-adenosyl-L-methionine methyltransferase</fullName>
    </recommendedName>
</protein>
<dbReference type="InterPro" id="IPR029063">
    <property type="entry name" value="SAM-dependent_MTases_sf"/>
</dbReference>
<dbReference type="OrthoDB" id="7348097at2"/>
<dbReference type="SUPFAM" id="SSF53335">
    <property type="entry name" value="S-adenosyl-L-methionine-dependent methyltransferases"/>
    <property type="match status" value="1"/>
</dbReference>
<dbReference type="EMBL" id="JANX01000082">
    <property type="protein sequence ID" value="KGM34586.1"/>
    <property type="molecule type" value="Genomic_DNA"/>
</dbReference>
<accession>A0A0A0D7C9</accession>
<comment type="caution">
    <text evidence="1">The sequence shown here is derived from an EMBL/GenBank/DDBJ whole genome shotgun (WGS) entry which is preliminary data.</text>
</comment>
<name>A0A0A0D7C9_9PROT</name>
<evidence type="ECO:0008006" key="3">
    <source>
        <dbReference type="Google" id="ProtNLM"/>
    </source>
</evidence>
<organism evidence="1 2">
    <name type="scientific">Inquilinus limosus MP06</name>
    <dbReference type="NCBI Taxonomy" id="1398085"/>
    <lineage>
        <taxon>Bacteria</taxon>
        <taxon>Pseudomonadati</taxon>
        <taxon>Pseudomonadota</taxon>
        <taxon>Alphaproteobacteria</taxon>
        <taxon>Rhodospirillales</taxon>
        <taxon>Rhodospirillaceae</taxon>
        <taxon>Inquilinus</taxon>
    </lineage>
</organism>
<reference evidence="1 2" key="1">
    <citation type="submission" date="2014-01" db="EMBL/GenBank/DDBJ databases">
        <title>Genome sequence determination for a cystic fibrosis isolate, Inquilinus limosus.</title>
        <authorList>
            <person name="Pino M."/>
            <person name="Di Conza J."/>
            <person name="Gutkind G."/>
        </authorList>
    </citation>
    <scope>NUCLEOTIDE SEQUENCE [LARGE SCALE GENOMIC DNA]</scope>
    <source>
        <strain evidence="1 2">MP06</strain>
    </source>
</reference>
<evidence type="ECO:0000313" key="1">
    <source>
        <dbReference type="EMBL" id="KGM34586.1"/>
    </source>
</evidence>
<evidence type="ECO:0000313" key="2">
    <source>
        <dbReference type="Proteomes" id="UP000029995"/>
    </source>
</evidence>